<dbReference type="Proteomes" id="UP001257277">
    <property type="component" value="Unassembled WGS sequence"/>
</dbReference>
<reference evidence="2 3" key="1">
    <citation type="submission" date="2023-09" db="EMBL/GenBank/DDBJ databases">
        <title>Novel taxa isolated from Blanes Bay.</title>
        <authorList>
            <person name="Rey-Velasco X."/>
            <person name="Lucena T."/>
        </authorList>
    </citation>
    <scope>NUCLEOTIDE SEQUENCE [LARGE SCALE GENOMIC DNA]</scope>
    <source>
        <strain evidence="2 3">S356</strain>
    </source>
</reference>
<dbReference type="EMBL" id="JAVTTO010000004">
    <property type="protein sequence ID" value="MDT7833087.1"/>
    <property type="molecule type" value="Genomic_DNA"/>
</dbReference>
<dbReference type="InterPro" id="IPR037401">
    <property type="entry name" value="SnoaL-like"/>
</dbReference>
<accession>A0ABU3LHM7</accession>
<evidence type="ECO:0000313" key="2">
    <source>
        <dbReference type="EMBL" id="MDT7833087.1"/>
    </source>
</evidence>
<dbReference type="SUPFAM" id="SSF54427">
    <property type="entry name" value="NTF2-like"/>
    <property type="match status" value="1"/>
</dbReference>
<proteinExistence type="predicted"/>
<dbReference type="RefSeq" id="WP_349242338.1">
    <property type="nucleotide sequence ID" value="NZ_JAVTTO010000004.1"/>
</dbReference>
<gene>
    <name evidence="2" type="ORF">RQM59_11885</name>
</gene>
<keyword evidence="3" id="KW-1185">Reference proteome</keyword>
<feature type="domain" description="SnoaL-like" evidence="1">
    <location>
        <begin position="8"/>
        <end position="102"/>
    </location>
</feature>
<dbReference type="InterPro" id="IPR032710">
    <property type="entry name" value="NTF2-like_dom_sf"/>
</dbReference>
<organism evidence="2 3">
    <name type="scientific">Asprobacillus argus</name>
    <dbReference type="NCBI Taxonomy" id="3076534"/>
    <lineage>
        <taxon>Bacteria</taxon>
        <taxon>Pseudomonadati</taxon>
        <taxon>Bacteroidota</taxon>
        <taxon>Flavobacteriia</taxon>
        <taxon>Flavobacteriales</taxon>
        <taxon>Flavobacteriaceae</taxon>
        <taxon>Asprobacillus</taxon>
    </lineage>
</organism>
<evidence type="ECO:0000259" key="1">
    <source>
        <dbReference type="Pfam" id="PF12680"/>
    </source>
</evidence>
<dbReference type="Gene3D" id="3.10.450.50">
    <property type="match status" value="1"/>
</dbReference>
<evidence type="ECO:0000313" key="3">
    <source>
        <dbReference type="Proteomes" id="UP001257277"/>
    </source>
</evidence>
<dbReference type="Pfam" id="PF12680">
    <property type="entry name" value="SnoaL_2"/>
    <property type="match status" value="1"/>
</dbReference>
<sequence length="134" mass="15542">MNHNLVTWHDIVATKNVVLLKEILAEDVIFHSPVVHSPQKGKKMTYLYLSAALQVFLSEEFVYTREVVNETETFLEFEVIIDGITINGIDLITWDKEGKIIDFKVMIRPLKAMNLIHQKMGEILAEYQKRESTH</sequence>
<protein>
    <submittedName>
        <fullName evidence="2">Nuclear transport factor 2 family protein</fullName>
    </submittedName>
</protein>
<comment type="caution">
    <text evidence="2">The sequence shown here is derived from an EMBL/GenBank/DDBJ whole genome shotgun (WGS) entry which is preliminary data.</text>
</comment>
<name>A0ABU3LHM7_9FLAO</name>